<dbReference type="Gene3D" id="3.90.550.10">
    <property type="entry name" value="Spore Coat Polysaccharide Biosynthesis Protein SpsA, Chain A"/>
    <property type="match status" value="1"/>
</dbReference>
<accession>A0A1I1AC67</accession>
<evidence type="ECO:0000256" key="3">
    <source>
        <dbReference type="ARBA" id="ARBA00022676"/>
    </source>
</evidence>
<dbReference type="InterPro" id="IPR029044">
    <property type="entry name" value="Nucleotide-diphossugar_trans"/>
</dbReference>
<evidence type="ECO:0000259" key="11">
    <source>
        <dbReference type="Pfam" id="PF00535"/>
    </source>
</evidence>
<evidence type="ECO:0000256" key="5">
    <source>
        <dbReference type="ARBA" id="ARBA00023136"/>
    </source>
</evidence>
<dbReference type="GO" id="GO:0016757">
    <property type="term" value="F:glycosyltransferase activity"/>
    <property type="evidence" value="ECO:0007669"/>
    <property type="project" value="UniProtKB-KW"/>
</dbReference>
<evidence type="ECO:0000256" key="10">
    <source>
        <dbReference type="SAM" id="MobiDB-lite"/>
    </source>
</evidence>
<gene>
    <name evidence="12" type="ORF">SAMN05421867_1174</name>
</gene>
<evidence type="ECO:0000256" key="6">
    <source>
        <dbReference type="ARBA" id="ARBA00037281"/>
    </source>
</evidence>
<evidence type="ECO:0000256" key="1">
    <source>
        <dbReference type="ARBA" id="ARBA00004236"/>
    </source>
</evidence>
<evidence type="ECO:0000256" key="2">
    <source>
        <dbReference type="ARBA" id="ARBA00022475"/>
    </source>
</evidence>
<proteinExistence type="inferred from homology"/>
<keyword evidence="2" id="KW-1003">Cell membrane</keyword>
<evidence type="ECO:0000256" key="4">
    <source>
        <dbReference type="ARBA" id="ARBA00022679"/>
    </source>
</evidence>
<keyword evidence="5" id="KW-0472">Membrane</keyword>
<evidence type="ECO:0000256" key="7">
    <source>
        <dbReference type="ARBA" id="ARBA00037904"/>
    </source>
</evidence>
<reference evidence="12 13" key="1">
    <citation type="submission" date="2016-10" db="EMBL/GenBank/DDBJ databases">
        <authorList>
            <person name="de Groot N.N."/>
        </authorList>
    </citation>
    <scope>NUCLEOTIDE SEQUENCE [LARGE SCALE GENOMIC DNA]</scope>
    <source>
        <strain evidence="12 13">CGMCC 4.6945</strain>
    </source>
</reference>
<dbReference type="PANTHER" id="PTHR43646">
    <property type="entry name" value="GLYCOSYLTRANSFERASE"/>
    <property type="match status" value="1"/>
</dbReference>
<comment type="subcellular location">
    <subcellularLocation>
        <location evidence="1">Cell membrane</location>
    </subcellularLocation>
</comment>
<dbReference type="SUPFAM" id="SSF53448">
    <property type="entry name" value="Nucleotide-diphospho-sugar transferases"/>
    <property type="match status" value="1"/>
</dbReference>
<dbReference type="GO" id="GO:0005886">
    <property type="term" value="C:plasma membrane"/>
    <property type="evidence" value="ECO:0007669"/>
    <property type="project" value="UniProtKB-SubCell"/>
</dbReference>
<dbReference type="CDD" id="cd00761">
    <property type="entry name" value="Glyco_tranf_GTA_type"/>
    <property type="match status" value="1"/>
</dbReference>
<evidence type="ECO:0000313" key="13">
    <source>
        <dbReference type="Proteomes" id="UP000199012"/>
    </source>
</evidence>
<evidence type="ECO:0000313" key="12">
    <source>
        <dbReference type="EMBL" id="SFB35579.1"/>
    </source>
</evidence>
<protein>
    <recommendedName>
        <fullName evidence="9">4,4'-diaponeurosporenoate glycosyltransferase</fullName>
    </recommendedName>
</protein>
<dbReference type="Proteomes" id="UP000199012">
    <property type="component" value="Unassembled WGS sequence"/>
</dbReference>
<feature type="region of interest" description="Disordered" evidence="10">
    <location>
        <begin position="269"/>
        <end position="315"/>
    </location>
</feature>
<name>A0A1I1AC67_9CELL</name>
<dbReference type="STRING" id="988821.SAMN05421867_1174"/>
<evidence type="ECO:0000256" key="9">
    <source>
        <dbReference type="ARBA" id="ARBA00040345"/>
    </source>
</evidence>
<dbReference type="Pfam" id="PF00535">
    <property type="entry name" value="Glycos_transf_2"/>
    <property type="match status" value="1"/>
</dbReference>
<comment type="pathway">
    <text evidence="7">Carotenoid biosynthesis; staphyloxanthin biosynthesis; staphyloxanthin from farnesyl diphosphate: step 4/5.</text>
</comment>
<evidence type="ECO:0000256" key="8">
    <source>
        <dbReference type="ARBA" id="ARBA00038120"/>
    </source>
</evidence>
<dbReference type="PANTHER" id="PTHR43646:SF2">
    <property type="entry name" value="GLYCOSYLTRANSFERASE 2-LIKE DOMAIN-CONTAINING PROTEIN"/>
    <property type="match status" value="1"/>
</dbReference>
<comment type="similarity">
    <text evidence="8">Belongs to the glycosyltransferase 2 family. CrtQ subfamily.</text>
</comment>
<keyword evidence="13" id="KW-1185">Reference proteome</keyword>
<organism evidence="12 13">
    <name type="scientific">Cellulomonas marina</name>
    <dbReference type="NCBI Taxonomy" id="988821"/>
    <lineage>
        <taxon>Bacteria</taxon>
        <taxon>Bacillati</taxon>
        <taxon>Actinomycetota</taxon>
        <taxon>Actinomycetes</taxon>
        <taxon>Micrococcales</taxon>
        <taxon>Cellulomonadaceae</taxon>
        <taxon>Cellulomonas</taxon>
    </lineage>
</organism>
<dbReference type="InterPro" id="IPR001173">
    <property type="entry name" value="Glyco_trans_2-like"/>
</dbReference>
<keyword evidence="3" id="KW-0328">Glycosyltransferase</keyword>
<dbReference type="AlphaFoldDB" id="A0A1I1AC67"/>
<dbReference type="OrthoDB" id="5174363at2"/>
<keyword evidence="4 12" id="KW-0808">Transferase</keyword>
<dbReference type="EMBL" id="FOKA01000017">
    <property type="protein sequence ID" value="SFB35579.1"/>
    <property type="molecule type" value="Genomic_DNA"/>
</dbReference>
<feature type="compositionally biased region" description="Low complexity" evidence="10">
    <location>
        <begin position="281"/>
        <end position="315"/>
    </location>
</feature>
<feature type="domain" description="Glycosyltransferase 2-like" evidence="11">
    <location>
        <begin position="4"/>
        <end position="127"/>
    </location>
</feature>
<comment type="function">
    <text evidence="6">Catalyzes the glycosylation of 4,4'-diaponeurosporenoate, i.e. the esterification of glucose at the C1'' position with the carboxyl group of 4,4'-diaponeurosporenic acid, to form glycosyl-4,4'-diaponeurosporenoate. This is a step in the biosynthesis of staphyloxanthin, an orange pigment present in most staphylococci strains.</text>
</comment>
<sequence>MRASVIVRARDRAHTIETALRALRSQTVPVEVVVVDSGSTDGTVEIAERWADLVLHVAPADFTYGGALNVGAAAASGDVHLALSAHCAPAYDDWVERSMAHYADPRVAATNQAGRTPSGVPLRRPYAQTRDDVRRDPYWGFSNHGSSWRASVWRELPFREDLVACEDKEWSWRVLAAGWTVLFDPHLYVPAMHRATETLPVTFARHRKESAAFAALGAIPRPGPRDLLRTVARAPLPDEFSRWPDPVRRVTPWRLARLLGDHVGAQVPWGTAHPTLDETLPPTTGSTTGPTTDPSADPGTDPGTDPTTGTATGTA</sequence>
<dbReference type="RefSeq" id="WP_139224486.1">
    <property type="nucleotide sequence ID" value="NZ_BONM01000020.1"/>
</dbReference>